<dbReference type="GO" id="GO:0030246">
    <property type="term" value="F:carbohydrate binding"/>
    <property type="evidence" value="ECO:0007669"/>
    <property type="project" value="InterPro"/>
</dbReference>
<comment type="caution">
    <text evidence="2">The sequence shown here is derived from an EMBL/GenBank/DDBJ whole genome shotgun (WGS) entry which is preliminary data.</text>
</comment>
<evidence type="ECO:0000313" key="3">
    <source>
        <dbReference type="Proteomes" id="UP000034736"/>
    </source>
</evidence>
<keyword evidence="1" id="KW-1133">Transmembrane helix</keyword>
<evidence type="ECO:0000256" key="1">
    <source>
        <dbReference type="SAM" id="Phobius"/>
    </source>
</evidence>
<keyword evidence="1" id="KW-0812">Transmembrane</keyword>
<dbReference type="CDD" id="cd08547">
    <property type="entry name" value="Type_II_cohesin"/>
    <property type="match status" value="1"/>
</dbReference>
<organism evidence="2 3">
    <name type="scientific">Candidatus Giovannonibacteria bacterium GW2011_GWA2_44_13b</name>
    <dbReference type="NCBI Taxonomy" id="1618647"/>
    <lineage>
        <taxon>Bacteria</taxon>
        <taxon>Candidatus Giovannoniibacteriota</taxon>
    </lineage>
</organism>
<dbReference type="SUPFAM" id="SSF49384">
    <property type="entry name" value="Carbohydrate-binding domain"/>
    <property type="match status" value="1"/>
</dbReference>
<gene>
    <name evidence="2" type="ORF">UW30_C0012G0010</name>
</gene>
<dbReference type="AlphaFoldDB" id="A0A0G1K022"/>
<feature type="transmembrane region" description="Helical" evidence="1">
    <location>
        <begin position="413"/>
        <end position="435"/>
    </location>
</feature>
<accession>A0A0G1K022</accession>
<dbReference type="STRING" id="1618647.UW30_C0012G0010"/>
<dbReference type="Proteomes" id="UP000034736">
    <property type="component" value="Unassembled WGS sequence"/>
</dbReference>
<keyword evidence="1" id="KW-0472">Membrane</keyword>
<dbReference type="InterPro" id="IPR008965">
    <property type="entry name" value="CBM2/CBM3_carb-bd_dom_sf"/>
</dbReference>
<sequence length="495" mass="53961">MKVMSKPPAKRAILNYLGSATGASTRNFSAEKYPCNSKLLGLLAVTFAFLPFFASAENASLYLRPSSGTYSVGSVFEAGIYMNTGGNNVNAVKVDLQFPPDKLQVVSPNLGKSIISFWVIQPTFSNSNGTISFQGGVPPPGINTTDGYISSIIFRVVNVGTAAISIKDSSRVLLADGKGSDVLGSRSDAIFSLKLPPPAGPVVVAPGHEDPNKWYQDTNIEFVWAMPKGATAVSYVLNSDALAISDDISEGNKTSILYKSLPAGTHYLHIKAFNPDSGWGGTTHFAVNLDNNPPADFKIQISPGVTTSTKRPTVIFDTTDTVSGLSHFTIKLIKTSAPAGEGEPDSSAPFFVEASSPFVLPELDFGTYDIVVRAHDFAGNYKEVHQKLKIAYSILQNLGSDGISLRSNLVLPWWAVYSLLALLIILLLYILHFAYGRHKEVEAKLSMGVLSMVDHSVSQKLNLLKQKREEFDQDKFKVLHDKRENYFKEHWDEKK</sequence>
<protein>
    <submittedName>
        <fullName evidence="2">Uncharacterized protein</fullName>
    </submittedName>
</protein>
<dbReference type="EMBL" id="LCHU01000012">
    <property type="protein sequence ID" value="KKT41084.1"/>
    <property type="molecule type" value="Genomic_DNA"/>
</dbReference>
<dbReference type="Gene3D" id="2.60.40.680">
    <property type="match status" value="1"/>
</dbReference>
<reference evidence="2 3" key="1">
    <citation type="journal article" date="2015" name="Nature">
        <title>rRNA introns, odd ribosomes, and small enigmatic genomes across a large radiation of phyla.</title>
        <authorList>
            <person name="Brown C.T."/>
            <person name="Hug L.A."/>
            <person name="Thomas B.C."/>
            <person name="Sharon I."/>
            <person name="Castelle C.J."/>
            <person name="Singh A."/>
            <person name="Wilkins M.J."/>
            <person name="Williams K.H."/>
            <person name="Banfield J.F."/>
        </authorList>
    </citation>
    <scope>NUCLEOTIDE SEQUENCE [LARGE SCALE GENOMIC DNA]</scope>
</reference>
<evidence type="ECO:0000313" key="2">
    <source>
        <dbReference type="EMBL" id="KKT41084.1"/>
    </source>
</evidence>
<name>A0A0G1K022_9BACT</name>
<proteinExistence type="predicted"/>